<dbReference type="EMBL" id="HBNR01037321">
    <property type="protein sequence ID" value="CAE4594079.1"/>
    <property type="molecule type" value="Transcribed_RNA"/>
</dbReference>
<evidence type="ECO:0000313" key="6">
    <source>
        <dbReference type="EMBL" id="CAE4594079.1"/>
    </source>
</evidence>
<dbReference type="InterPro" id="IPR012677">
    <property type="entry name" value="Nucleotide-bd_a/b_plait_sf"/>
</dbReference>
<dbReference type="InterPro" id="IPR002343">
    <property type="entry name" value="Hud_Sxl_RNA"/>
</dbReference>
<name>A0A7S4VF06_9DINO</name>
<keyword evidence="2 3" id="KW-0694">RNA-binding</keyword>
<proteinExistence type="predicted"/>
<accession>A0A7S4VF06</accession>
<dbReference type="GO" id="GO:0003723">
    <property type="term" value="F:RNA binding"/>
    <property type="evidence" value="ECO:0007669"/>
    <property type="project" value="UniProtKB-UniRule"/>
</dbReference>
<sequence length="170" mass="18039">MENTNVYITDLPMEVDDEKLVNIFSAYGTVTWSRVFEGKGKPTKAAIVEFADVAEARWVVENLNGNIAEGLTEPINVAFKRDRRKGDGKGFGKADSKGYGKGDAKGYGKWGGDSWSSWGGKGDGKGDGKGYGKADAKGYGKGYGKDSGKGKGKWGGDGWSSWGGKGSSPY</sequence>
<organism evidence="6">
    <name type="scientific">Alexandrium monilatum</name>
    <dbReference type="NCBI Taxonomy" id="311494"/>
    <lineage>
        <taxon>Eukaryota</taxon>
        <taxon>Sar</taxon>
        <taxon>Alveolata</taxon>
        <taxon>Dinophyceae</taxon>
        <taxon>Gonyaulacales</taxon>
        <taxon>Pyrocystaceae</taxon>
        <taxon>Alexandrium</taxon>
    </lineage>
</organism>
<dbReference type="Pfam" id="PF00076">
    <property type="entry name" value="RRM_1"/>
    <property type="match status" value="1"/>
</dbReference>
<feature type="compositionally biased region" description="Basic and acidic residues" evidence="4">
    <location>
        <begin position="84"/>
        <end position="106"/>
    </location>
</feature>
<dbReference type="PROSITE" id="PS50102">
    <property type="entry name" value="RRM"/>
    <property type="match status" value="1"/>
</dbReference>
<protein>
    <recommendedName>
        <fullName evidence="5">RRM domain-containing protein</fullName>
    </recommendedName>
</protein>
<feature type="compositionally biased region" description="Basic and acidic residues" evidence="4">
    <location>
        <begin position="122"/>
        <end position="149"/>
    </location>
</feature>
<dbReference type="SUPFAM" id="SSF54928">
    <property type="entry name" value="RNA-binding domain, RBD"/>
    <property type="match status" value="1"/>
</dbReference>
<evidence type="ECO:0000256" key="4">
    <source>
        <dbReference type="SAM" id="MobiDB-lite"/>
    </source>
</evidence>
<feature type="region of interest" description="Disordered" evidence="4">
    <location>
        <begin position="82"/>
        <end position="170"/>
    </location>
</feature>
<feature type="compositionally biased region" description="Gly residues" evidence="4">
    <location>
        <begin position="153"/>
        <end position="170"/>
    </location>
</feature>
<dbReference type="AlphaFoldDB" id="A0A7S4VF06"/>
<dbReference type="Gene3D" id="3.30.70.330">
    <property type="match status" value="1"/>
</dbReference>
<keyword evidence="1" id="KW-0677">Repeat</keyword>
<evidence type="ECO:0000256" key="2">
    <source>
        <dbReference type="ARBA" id="ARBA00022884"/>
    </source>
</evidence>
<dbReference type="InterPro" id="IPR035979">
    <property type="entry name" value="RBD_domain_sf"/>
</dbReference>
<dbReference type="GO" id="GO:1990904">
    <property type="term" value="C:ribonucleoprotein complex"/>
    <property type="evidence" value="ECO:0007669"/>
    <property type="project" value="InterPro"/>
</dbReference>
<dbReference type="PRINTS" id="PR00961">
    <property type="entry name" value="HUDSXLRNA"/>
</dbReference>
<dbReference type="SMART" id="SM00360">
    <property type="entry name" value="RRM"/>
    <property type="match status" value="1"/>
</dbReference>
<evidence type="ECO:0000259" key="5">
    <source>
        <dbReference type="PROSITE" id="PS50102"/>
    </source>
</evidence>
<feature type="domain" description="RRM" evidence="5">
    <location>
        <begin position="4"/>
        <end position="82"/>
    </location>
</feature>
<dbReference type="InterPro" id="IPR000504">
    <property type="entry name" value="RRM_dom"/>
</dbReference>
<gene>
    <name evidence="6" type="ORF">AMON00008_LOCUS25730</name>
</gene>
<evidence type="ECO:0000256" key="1">
    <source>
        <dbReference type="ARBA" id="ARBA00022737"/>
    </source>
</evidence>
<reference evidence="6" key="1">
    <citation type="submission" date="2021-01" db="EMBL/GenBank/DDBJ databases">
        <authorList>
            <person name="Corre E."/>
            <person name="Pelletier E."/>
            <person name="Niang G."/>
            <person name="Scheremetjew M."/>
            <person name="Finn R."/>
            <person name="Kale V."/>
            <person name="Holt S."/>
            <person name="Cochrane G."/>
            <person name="Meng A."/>
            <person name="Brown T."/>
            <person name="Cohen L."/>
        </authorList>
    </citation>
    <scope>NUCLEOTIDE SEQUENCE</scope>
    <source>
        <strain evidence="6">CCMP3105</strain>
    </source>
</reference>
<evidence type="ECO:0000256" key="3">
    <source>
        <dbReference type="PROSITE-ProRule" id="PRU00176"/>
    </source>
</evidence>